<dbReference type="PROSITE" id="PS50043">
    <property type="entry name" value="HTH_LUXR_2"/>
    <property type="match status" value="1"/>
</dbReference>
<dbReference type="SMART" id="SM00421">
    <property type="entry name" value="HTH_LUXR"/>
    <property type="match status" value="1"/>
</dbReference>
<name>A0A1S7DSE1_RIEAN</name>
<protein>
    <submittedName>
        <fullName evidence="5">Oxygen regulatory protein NreC</fullName>
    </submittedName>
</protein>
<evidence type="ECO:0000259" key="4">
    <source>
        <dbReference type="PROSITE" id="PS50043"/>
    </source>
</evidence>
<gene>
    <name evidence="5" type="primary">nreC</name>
    <name evidence="5" type="ORF">AB406_1081</name>
</gene>
<evidence type="ECO:0000256" key="1">
    <source>
        <dbReference type="ARBA" id="ARBA00023015"/>
    </source>
</evidence>
<sequence>MEGINSFFDDRNTFYHLSDNDLEQLKDYISVVDAFARLSYKSIYVIDYQNQSFEYVSNNPLFLCGLSSQEVKELGYAFYFRNVKKEDLELLMKINEVGFSFYERIPIEERKLYTISYDFHLINERNKLVLINHKLTPIFLNEKGKIWKAMCLVALSSNQTEGNIIISKQGSEDFWKFNLDTNIWEKEQKVKLSEREFNILELSARGFTINEIAEKIFVSSDTVKFHRRKIFDKFNVQSISEALSYAKINKLI</sequence>
<dbReference type="InterPro" id="IPR016032">
    <property type="entry name" value="Sig_transdc_resp-reg_C-effctor"/>
</dbReference>
<proteinExistence type="predicted"/>
<dbReference type="PANTHER" id="PTHR44688">
    <property type="entry name" value="DNA-BINDING TRANSCRIPTIONAL ACTIVATOR DEVR_DOSR"/>
    <property type="match status" value="1"/>
</dbReference>
<feature type="domain" description="HTH luxR-type" evidence="4">
    <location>
        <begin position="185"/>
        <end position="250"/>
    </location>
</feature>
<dbReference type="PRINTS" id="PR00038">
    <property type="entry name" value="HTHLUXR"/>
</dbReference>
<dbReference type="SUPFAM" id="SSF46894">
    <property type="entry name" value="C-terminal effector domain of the bipartite response regulators"/>
    <property type="match status" value="1"/>
</dbReference>
<dbReference type="GO" id="GO:0006355">
    <property type="term" value="P:regulation of DNA-templated transcription"/>
    <property type="evidence" value="ECO:0007669"/>
    <property type="project" value="InterPro"/>
</dbReference>
<evidence type="ECO:0000313" key="5">
    <source>
        <dbReference type="EMBL" id="AQY22030.1"/>
    </source>
</evidence>
<dbReference type="Pfam" id="PF00196">
    <property type="entry name" value="GerE"/>
    <property type="match status" value="1"/>
</dbReference>
<keyword evidence="2" id="KW-0238">DNA-binding</keyword>
<evidence type="ECO:0000313" key="6">
    <source>
        <dbReference type="Proteomes" id="UP000189883"/>
    </source>
</evidence>
<dbReference type="Gene3D" id="3.30.450.20">
    <property type="entry name" value="PAS domain"/>
    <property type="match status" value="1"/>
</dbReference>
<evidence type="ECO:0000256" key="3">
    <source>
        <dbReference type="ARBA" id="ARBA00023163"/>
    </source>
</evidence>
<organism evidence="5 6">
    <name type="scientific">Riemerella anatipestifer</name>
    <name type="common">Moraxella anatipestifer</name>
    <dbReference type="NCBI Taxonomy" id="34085"/>
    <lineage>
        <taxon>Bacteria</taxon>
        <taxon>Pseudomonadati</taxon>
        <taxon>Bacteroidota</taxon>
        <taxon>Flavobacteriia</taxon>
        <taxon>Flavobacteriales</taxon>
        <taxon>Weeksellaceae</taxon>
        <taxon>Riemerella</taxon>
    </lineage>
</organism>
<dbReference type="AlphaFoldDB" id="A0A1S7DSE1"/>
<accession>A0A1S7DSE1</accession>
<dbReference type="InterPro" id="IPR036388">
    <property type="entry name" value="WH-like_DNA-bd_sf"/>
</dbReference>
<dbReference type="RefSeq" id="WP_079207285.1">
    <property type="nucleotide sequence ID" value="NZ_CP011859.1"/>
</dbReference>
<evidence type="ECO:0000256" key="2">
    <source>
        <dbReference type="ARBA" id="ARBA00023125"/>
    </source>
</evidence>
<dbReference type="PANTHER" id="PTHR44688:SF16">
    <property type="entry name" value="DNA-BINDING TRANSCRIPTIONAL ACTIVATOR DEVR_DOSR"/>
    <property type="match status" value="1"/>
</dbReference>
<dbReference type="Proteomes" id="UP000189883">
    <property type="component" value="Chromosome"/>
</dbReference>
<dbReference type="Gene3D" id="1.10.10.10">
    <property type="entry name" value="Winged helix-like DNA-binding domain superfamily/Winged helix DNA-binding domain"/>
    <property type="match status" value="1"/>
</dbReference>
<dbReference type="GO" id="GO:0003677">
    <property type="term" value="F:DNA binding"/>
    <property type="evidence" value="ECO:0007669"/>
    <property type="project" value="UniProtKB-KW"/>
</dbReference>
<keyword evidence="1" id="KW-0805">Transcription regulation</keyword>
<dbReference type="EMBL" id="CP011859">
    <property type="protein sequence ID" value="AQY22030.1"/>
    <property type="molecule type" value="Genomic_DNA"/>
</dbReference>
<dbReference type="CDD" id="cd06170">
    <property type="entry name" value="LuxR_C_like"/>
    <property type="match status" value="1"/>
</dbReference>
<reference evidence="5 6" key="1">
    <citation type="submission" date="2015-06" db="EMBL/GenBank/DDBJ databases">
        <title>R. anatipestifer strain HXb2 is the most virulent strain so far, and the genome sequence would help us uncover the pathogenesis.</title>
        <authorList>
            <person name="Hu Q."/>
            <person name="Qi J."/>
            <person name="Bo H."/>
            <person name="Liu G."/>
            <person name="Tao M."/>
            <person name="Ding Y."/>
            <person name="Xue Y."/>
        </authorList>
    </citation>
    <scope>NUCLEOTIDE SEQUENCE [LARGE SCALE GENOMIC DNA]</scope>
    <source>
        <strain evidence="5 6">HXb2</strain>
    </source>
</reference>
<keyword evidence="3" id="KW-0804">Transcription</keyword>
<dbReference type="InterPro" id="IPR000792">
    <property type="entry name" value="Tscrpt_reg_LuxR_C"/>
</dbReference>